<dbReference type="PRINTS" id="PR01036">
    <property type="entry name" value="TCRTETB"/>
</dbReference>
<feature type="transmembrane region" description="Helical" evidence="7">
    <location>
        <begin position="332"/>
        <end position="350"/>
    </location>
</feature>
<evidence type="ECO:0000313" key="9">
    <source>
        <dbReference type="EMBL" id="SUT88753.1"/>
    </source>
</evidence>
<evidence type="ECO:0000256" key="5">
    <source>
        <dbReference type="ARBA" id="ARBA00022989"/>
    </source>
</evidence>
<dbReference type="PROSITE" id="PS50850">
    <property type="entry name" value="MFS"/>
    <property type="match status" value="1"/>
</dbReference>
<keyword evidence="2" id="KW-0813">Transport</keyword>
<feature type="transmembrane region" description="Helical" evidence="7">
    <location>
        <begin position="138"/>
        <end position="160"/>
    </location>
</feature>
<evidence type="ECO:0000256" key="4">
    <source>
        <dbReference type="ARBA" id="ARBA00022692"/>
    </source>
</evidence>
<gene>
    <name evidence="9" type="primary">hsrA</name>
    <name evidence="9" type="ORF">NCTC10801_00610</name>
</gene>
<feature type="transmembrane region" description="Helical" evidence="7">
    <location>
        <begin position="200"/>
        <end position="217"/>
    </location>
</feature>
<dbReference type="Gene3D" id="1.20.1720.10">
    <property type="entry name" value="Multidrug resistance protein D"/>
    <property type="match status" value="1"/>
</dbReference>
<dbReference type="InterPro" id="IPR004638">
    <property type="entry name" value="EmrB-like"/>
</dbReference>
<dbReference type="Pfam" id="PF07690">
    <property type="entry name" value="MFS_1"/>
    <property type="match status" value="1"/>
</dbReference>
<dbReference type="InterPro" id="IPR020846">
    <property type="entry name" value="MFS_dom"/>
</dbReference>
<evidence type="ECO:0000256" key="1">
    <source>
        <dbReference type="ARBA" id="ARBA00004651"/>
    </source>
</evidence>
<feature type="domain" description="Major facilitator superfamily (MFS) profile" evidence="8">
    <location>
        <begin position="14"/>
        <end position="460"/>
    </location>
</feature>
<evidence type="ECO:0000313" key="10">
    <source>
        <dbReference type="Proteomes" id="UP000254649"/>
    </source>
</evidence>
<comment type="subcellular location">
    <subcellularLocation>
        <location evidence="1">Cell membrane</location>
        <topology evidence="1">Multi-pass membrane protein</topology>
    </subcellularLocation>
</comment>
<protein>
    <submittedName>
        <fullName evidence="9">EmrB/QacA family drug resistance transporter</fullName>
    </submittedName>
</protein>
<feature type="transmembrane region" description="Helical" evidence="7">
    <location>
        <begin position="83"/>
        <end position="103"/>
    </location>
</feature>
<keyword evidence="6 7" id="KW-0472">Membrane</keyword>
<dbReference type="OrthoDB" id="9812221at2"/>
<feature type="transmembrane region" description="Helical" evidence="7">
    <location>
        <begin position="109"/>
        <end position="126"/>
    </location>
</feature>
<sequence>MTDTAGKVVDYRPLAWIAAMAFFMQSLDATILNTALPAISTSLGESALEMQMAVISYSLTVAAIIPLSGWAADRFGTLRVFQFAVFVFGLGSLACAMSSSLNMLIASRILQGVGGALMMPVARLAIIRNVQKVHLISAWNLMATAGLIGPVLGPILGGWFVTNMTWHWIFFINIPIALLGIGIANKYMMNSYGELSRLDWIGFLLFASGLVALTFGLDVIAEDITQKTKAFSLISGGVVLLVIYVFYASRVENALIPLSLWKVRTFSLGMLGNLFVRMAGSGVPFLLPLMLQIAFHYDAQTAGFMIAPIALSSILVKRIATSLLHKFGYKKILIADAIFMTGAIATMSLFNEATSLWLYVPVTMWYGACMSLMFTAVNTLTISNLSDKQASAGSTVLSMMQQVGIGFGIALSSVILTLWRNNLGQEQAELSQAFSNTFLISSCFGLILAFIMFFLHKNDGDNLRQKTK</sequence>
<reference evidence="9 10" key="1">
    <citation type="submission" date="2018-06" db="EMBL/GenBank/DDBJ databases">
        <authorList>
            <consortium name="Pathogen Informatics"/>
            <person name="Doyle S."/>
        </authorList>
    </citation>
    <scope>NUCLEOTIDE SEQUENCE [LARGE SCALE GENOMIC DNA]</scope>
    <source>
        <strain evidence="9 10">NCTC10801</strain>
    </source>
</reference>
<dbReference type="GO" id="GO:0022857">
    <property type="term" value="F:transmembrane transporter activity"/>
    <property type="evidence" value="ECO:0007669"/>
    <property type="project" value="InterPro"/>
</dbReference>
<feature type="transmembrane region" description="Helical" evidence="7">
    <location>
        <begin position="166"/>
        <end position="188"/>
    </location>
</feature>
<dbReference type="InterPro" id="IPR011701">
    <property type="entry name" value="MFS"/>
</dbReference>
<dbReference type="AlphaFoldDB" id="A0A380TMT2"/>
<name>A0A380TMT2_9PAST</name>
<organism evidence="9 10">
    <name type="scientific">[Actinobacillus] rossii</name>
    <dbReference type="NCBI Taxonomy" id="123820"/>
    <lineage>
        <taxon>Bacteria</taxon>
        <taxon>Pseudomonadati</taxon>
        <taxon>Pseudomonadota</taxon>
        <taxon>Gammaproteobacteria</taxon>
        <taxon>Pasteurellales</taxon>
        <taxon>Pasteurellaceae</taxon>
    </lineage>
</organism>
<feature type="transmembrane region" description="Helical" evidence="7">
    <location>
        <begin position="403"/>
        <end position="421"/>
    </location>
</feature>
<accession>A0A380TMT2</accession>
<evidence type="ECO:0000256" key="6">
    <source>
        <dbReference type="ARBA" id="ARBA00023136"/>
    </source>
</evidence>
<keyword evidence="10" id="KW-1185">Reference proteome</keyword>
<feature type="transmembrane region" description="Helical" evidence="7">
    <location>
        <begin position="268"/>
        <end position="295"/>
    </location>
</feature>
<evidence type="ECO:0000256" key="7">
    <source>
        <dbReference type="SAM" id="Phobius"/>
    </source>
</evidence>
<dbReference type="NCBIfam" id="TIGR00711">
    <property type="entry name" value="efflux_EmrB"/>
    <property type="match status" value="1"/>
</dbReference>
<keyword evidence="5 7" id="KW-1133">Transmembrane helix</keyword>
<dbReference type="EMBL" id="UFRQ01000003">
    <property type="protein sequence ID" value="SUT88753.1"/>
    <property type="molecule type" value="Genomic_DNA"/>
</dbReference>
<dbReference type="Gene3D" id="1.20.1250.20">
    <property type="entry name" value="MFS general substrate transporter like domains"/>
    <property type="match status" value="1"/>
</dbReference>
<evidence type="ECO:0000256" key="3">
    <source>
        <dbReference type="ARBA" id="ARBA00022475"/>
    </source>
</evidence>
<feature type="transmembrane region" description="Helical" evidence="7">
    <location>
        <begin position="52"/>
        <end position="71"/>
    </location>
</feature>
<feature type="transmembrane region" description="Helical" evidence="7">
    <location>
        <begin position="229"/>
        <end position="247"/>
    </location>
</feature>
<feature type="transmembrane region" description="Helical" evidence="7">
    <location>
        <begin position="356"/>
        <end position="382"/>
    </location>
</feature>
<keyword evidence="3" id="KW-1003">Cell membrane</keyword>
<dbReference type="GO" id="GO:0005886">
    <property type="term" value="C:plasma membrane"/>
    <property type="evidence" value="ECO:0007669"/>
    <property type="project" value="UniProtKB-SubCell"/>
</dbReference>
<dbReference type="CDD" id="cd17503">
    <property type="entry name" value="MFS_LmrB_MDR_like"/>
    <property type="match status" value="1"/>
</dbReference>
<dbReference type="InterPro" id="IPR036259">
    <property type="entry name" value="MFS_trans_sf"/>
</dbReference>
<feature type="transmembrane region" description="Helical" evidence="7">
    <location>
        <begin position="433"/>
        <end position="455"/>
    </location>
</feature>
<evidence type="ECO:0000256" key="2">
    <source>
        <dbReference type="ARBA" id="ARBA00022448"/>
    </source>
</evidence>
<evidence type="ECO:0000259" key="8">
    <source>
        <dbReference type="PROSITE" id="PS50850"/>
    </source>
</evidence>
<dbReference type="SUPFAM" id="SSF103473">
    <property type="entry name" value="MFS general substrate transporter"/>
    <property type="match status" value="1"/>
</dbReference>
<feature type="transmembrane region" description="Helical" evidence="7">
    <location>
        <begin position="14"/>
        <end position="32"/>
    </location>
</feature>
<proteinExistence type="predicted"/>
<dbReference type="PANTHER" id="PTHR42718">
    <property type="entry name" value="MAJOR FACILITATOR SUPERFAMILY MULTIDRUG TRANSPORTER MFSC"/>
    <property type="match status" value="1"/>
</dbReference>
<dbReference type="PANTHER" id="PTHR42718:SF46">
    <property type="entry name" value="BLR6921 PROTEIN"/>
    <property type="match status" value="1"/>
</dbReference>
<dbReference type="Proteomes" id="UP000254649">
    <property type="component" value="Unassembled WGS sequence"/>
</dbReference>
<keyword evidence="4 7" id="KW-0812">Transmembrane</keyword>